<evidence type="ECO:0000259" key="2">
    <source>
        <dbReference type="PROSITE" id="PS51767"/>
    </source>
</evidence>
<gene>
    <name evidence="3" type="ORF">C2G38_2206927</name>
</gene>
<evidence type="ECO:0000313" key="4">
    <source>
        <dbReference type="Proteomes" id="UP000266673"/>
    </source>
</evidence>
<dbReference type="CDD" id="cd05471">
    <property type="entry name" value="pepsin_like"/>
    <property type="match status" value="1"/>
</dbReference>
<dbReference type="InterPro" id="IPR033121">
    <property type="entry name" value="PEPTIDASE_A1"/>
</dbReference>
<proteinExistence type="inferred from homology"/>
<dbReference type="STRING" id="44941.A0A397UIT7"/>
<evidence type="ECO:0000313" key="3">
    <source>
        <dbReference type="EMBL" id="RIB10140.1"/>
    </source>
</evidence>
<dbReference type="PRINTS" id="PR00792">
    <property type="entry name" value="PEPSIN"/>
</dbReference>
<comment type="caution">
    <text evidence="3">The sequence shown here is derived from an EMBL/GenBank/DDBJ whole genome shotgun (WGS) entry which is preliminary data.</text>
</comment>
<feature type="domain" description="Peptidase A1" evidence="2">
    <location>
        <begin position="81"/>
        <end position="393"/>
    </location>
</feature>
<dbReference type="PANTHER" id="PTHR47966">
    <property type="entry name" value="BETA-SITE APP-CLEAVING ENZYME, ISOFORM A-RELATED"/>
    <property type="match status" value="1"/>
</dbReference>
<comment type="similarity">
    <text evidence="1">Belongs to the peptidase A1 family.</text>
</comment>
<dbReference type="GO" id="GO:0006508">
    <property type="term" value="P:proteolysis"/>
    <property type="evidence" value="ECO:0007669"/>
    <property type="project" value="InterPro"/>
</dbReference>
<dbReference type="AlphaFoldDB" id="A0A397UIT7"/>
<dbReference type="InterPro" id="IPR001461">
    <property type="entry name" value="Aspartic_peptidase_A1"/>
</dbReference>
<dbReference type="SUPFAM" id="SSF50630">
    <property type="entry name" value="Acid proteases"/>
    <property type="match status" value="1"/>
</dbReference>
<dbReference type="OrthoDB" id="771136at2759"/>
<name>A0A397UIT7_9GLOM</name>
<dbReference type="InterPro" id="IPR034164">
    <property type="entry name" value="Pepsin-like_dom"/>
</dbReference>
<accession>A0A397UIT7</accession>
<reference evidence="3 4" key="1">
    <citation type="submission" date="2018-06" db="EMBL/GenBank/DDBJ databases">
        <title>Comparative genomics reveals the genomic features of Rhizophagus irregularis, R. cerebriforme, R. diaphanum and Gigaspora rosea, and their symbiotic lifestyle signature.</title>
        <authorList>
            <person name="Morin E."/>
            <person name="San Clemente H."/>
            <person name="Chen E.C.H."/>
            <person name="De La Providencia I."/>
            <person name="Hainaut M."/>
            <person name="Kuo A."/>
            <person name="Kohler A."/>
            <person name="Murat C."/>
            <person name="Tang N."/>
            <person name="Roy S."/>
            <person name="Loubradou J."/>
            <person name="Henrissat B."/>
            <person name="Grigoriev I.V."/>
            <person name="Corradi N."/>
            <person name="Roux C."/>
            <person name="Martin F.M."/>
        </authorList>
    </citation>
    <scope>NUCLEOTIDE SEQUENCE [LARGE SCALE GENOMIC DNA]</scope>
    <source>
        <strain evidence="3 4">DAOM 194757</strain>
    </source>
</reference>
<dbReference type="EMBL" id="QKWP01001286">
    <property type="protein sequence ID" value="RIB10140.1"/>
    <property type="molecule type" value="Genomic_DNA"/>
</dbReference>
<dbReference type="InterPro" id="IPR021109">
    <property type="entry name" value="Peptidase_aspartic_dom_sf"/>
</dbReference>
<organism evidence="3 4">
    <name type="scientific">Gigaspora rosea</name>
    <dbReference type="NCBI Taxonomy" id="44941"/>
    <lineage>
        <taxon>Eukaryota</taxon>
        <taxon>Fungi</taxon>
        <taxon>Fungi incertae sedis</taxon>
        <taxon>Mucoromycota</taxon>
        <taxon>Glomeromycotina</taxon>
        <taxon>Glomeromycetes</taxon>
        <taxon>Diversisporales</taxon>
        <taxon>Gigasporaceae</taxon>
        <taxon>Gigaspora</taxon>
    </lineage>
</organism>
<protein>
    <submittedName>
        <fullName evidence="3">Aspartic peptidase domain-containing protein</fullName>
    </submittedName>
</protein>
<dbReference type="PROSITE" id="PS51767">
    <property type="entry name" value="PEPTIDASE_A1"/>
    <property type="match status" value="1"/>
</dbReference>
<dbReference type="Proteomes" id="UP000266673">
    <property type="component" value="Unassembled WGS sequence"/>
</dbReference>
<dbReference type="GO" id="GO:0004190">
    <property type="term" value="F:aspartic-type endopeptidase activity"/>
    <property type="evidence" value="ECO:0007669"/>
    <property type="project" value="InterPro"/>
</dbReference>
<keyword evidence="4" id="KW-1185">Reference proteome</keyword>
<evidence type="ECO:0000256" key="1">
    <source>
        <dbReference type="ARBA" id="ARBA00007447"/>
    </source>
</evidence>
<dbReference type="Pfam" id="PF00026">
    <property type="entry name" value="Asp"/>
    <property type="match status" value="1"/>
</dbReference>
<dbReference type="Gene3D" id="2.40.70.10">
    <property type="entry name" value="Acid Proteases"/>
    <property type="match status" value="2"/>
</dbReference>
<dbReference type="PANTHER" id="PTHR47966:SF75">
    <property type="entry name" value="ENDOPEPTIDASE (CTSD), PUTATIVE (AFU_ORTHOLOGUE AFUA_4G07040)-RELATED"/>
    <property type="match status" value="1"/>
</dbReference>
<sequence>MIVNCGLVVRGISVATKYKKYGRNNLNSHNLFNRYVNTSESGTSLYQKLSSSFSVADGFISQNNIEGSNIQLYANEFTGTYALQMEIGGQKLDFVIDTLEPTFWVQGDKCIGLGCVIPFNQSGATSFYDSGKRYDDKLYRISGEIVASDINISGKKAKNVFFNLIDTEVGLFPGSGAIGMGRISSQGYPISNSTPSPILALYQQKVIKNNLFSLYLGRIPDPFKEPDVPIEQSLLTLGGIDTTLYTGDINYFSVKDKDNWEIDLDDVIINGKKLGIKRTIVLDTGSPNIFIPPEDFTTINKLIPGAKLLGEYYMFPCNTNANVSFIIGGVEYKINSKDLGSGYFTSDPRIPPDGWCMSSIYPGDKGTTWYFGGTFFRSIYAVFDYENSRVGLAHAAPRKN</sequence>